<keyword evidence="5" id="KW-0325">Glycoprotein</keyword>
<sequence length="314" mass="34367">MLGRSAALLAFFFSPSLAKTGLLSLDTLSSFSYVDRFVFVATPELSGDVSDLDSERSKYGQIEFRVTYAEGSSPQLLMYYDGFDGWSSIYDSTLSCQERVALAPTGADLTEISTIVKDVSVADPPWTGRGARVAEGFIFFTTDHPTWFFLAVANCKQEDNPSCFVAEDGSTSGYCQGPLLAEVAYNFTNGEDPTSKHFSYDEAGLRELYIAFFVFQTMLCFYSRAFVKTQLLALNKYHFTVSLLVNSVGMAWLSHLFSLVYYVTYAADGKASSTVPTIASFLFNLADLMVIYLLIFLAKVSAGSDRARSGGAGG</sequence>
<evidence type="ECO:0000256" key="7">
    <source>
        <dbReference type="SAM" id="SignalP"/>
    </source>
</evidence>
<comment type="caution">
    <text evidence="10">The sequence shown here is derived from an EMBL/GenBank/DDBJ whole genome shotgun (WGS) entry which is preliminary data.</text>
</comment>
<dbReference type="Pfam" id="PF21892">
    <property type="entry name" value="TMEM145_N"/>
    <property type="match status" value="1"/>
</dbReference>
<comment type="subcellular location">
    <subcellularLocation>
        <location evidence="1">Membrane</location>
        <topology evidence="1">Multi-pass membrane protein</topology>
    </subcellularLocation>
</comment>
<keyword evidence="3 6" id="KW-1133">Transmembrane helix</keyword>
<feature type="domain" description="GPR180/TMEM145 transmembrane" evidence="8">
    <location>
        <begin position="212"/>
        <end position="299"/>
    </location>
</feature>
<feature type="transmembrane region" description="Helical" evidence="6">
    <location>
        <begin position="208"/>
        <end position="227"/>
    </location>
</feature>
<reference evidence="10 11" key="1">
    <citation type="journal article" date="2023" name="Commun. Biol.">
        <title>Genome analysis of Parmales, the sister group of diatoms, reveals the evolutionary specialization of diatoms from phago-mixotrophs to photoautotrophs.</title>
        <authorList>
            <person name="Ban H."/>
            <person name="Sato S."/>
            <person name="Yoshikawa S."/>
            <person name="Yamada K."/>
            <person name="Nakamura Y."/>
            <person name="Ichinomiya M."/>
            <person name="Sato N."/>
            <person name="Blanc-Mathieu R."/>
            <person name="Endo H."/>
            <person name="Kuwata A."/>
            <person name="Ogata H."/>
        </authorList>
    </citation>
    <scope>NUCLEOTIDE SEQUENCE [LARGE SCALE GENOMIC DNA]</scope>
</reference>
<protein>
    <recommendedName>
        <fullName evidence="12">Intimal thickness related receptor IRP domain-containing protein</fullName>
    </recommendedName>
</protein>
<dbReference type="EMBL" id="BRYB01003192">
    <property type="protein sequence ID" value="GMI32362.1"/>
    <property type="molecule type" value="Genomic_DNA"/>
</dbReference>
<gene>
    <name evidence="10" type="ORF">TeGR_g9688</name>
</gene>
<keyword evidence="7" id="KW-0732">Signal</keyword>
<evidence type="ECO:0000256" key="2">
    <source>
        <dbReference type="ARBA" id="ARBA00022692"/>
    </source>
</evidence>
<name>A0ABQ6MTF7_9STRA</name>
<dbReference type="Proteomes" id="UP001165060">
    <property type="component" value="Unassembled WGS sequence"/>
</dbReference>
<evidence type="ECO:0000256" key="3">
    <source>
        <dbReference type="ARBA" id="ARBA00022989"/>
    </source>
</evidence>
<evidence type="ECO:0000256" key="4">
    <source>
        <dbReference type="ARBA" id="ARBA00023136"/>
    </source>
</evidence>
<proteinExistence type="predicted"/>
<evidence type="ECO:0000313" key="10">
    <source>
        <dbReference type="EMBL" id="GMI32362.1"/>
    </source>
</evidence>
<feature type="transmembrane region" description="Helical" evidence="6">
    <location>
        <begin position="239"/>
        <end position="263"/>
    </location>
</feature>
<evidence type="ECO:0000259" key="9">
    <source>
        <dbReference type="Pfam" id="PF21892"/>
    </source>
</evidence>
<evidence type="ECO:0000256" key="6">
    <source>
        <dbReference type="SAM" id="Phobius"/>
    </source>
</evidence>
<keyword evidence="4 6" id="KW-0472">Membrane</keyword>
<evidence type="ECO:0000259" key="8">
    <source>
        <dbReference type="Pfam" id="PF10192"/>
    </source>
</evidence>
<dbReference type="InterPro" id="IPR019336">
    <property type="entry name" value="GPR180/TMEM145_TM"/>
</dbReference>
<evidence type="ECO:0000256" key="1">
    <source>
        <dbReference type="ARBA" id="ARBA00004141"/>
    </source>
</evidence>
<accession>A0ABQ6MTF7</accession>
<evidence type="ECO:0000313" key="11">
    <source>
        <dbReference type="Proteomes" id="UP001165060"/>
    </source>
</evidence>
<feature type="domain" description="GPR180-like N-terminal" evidence="9">
    <location>
        <begin position="57"/>
        <end position="159"/>
    </location>
</feature>
<evidence type="ECO:0008006" key="12">
    <source>
        <dbReference type="Google" id="ProtNLM"/>
    </source>
</evidence>
<dbReference type="PANTHER" id="PTHR23252">
    <property type="entry name" value="INTIMAL THICKNESS RECEPTOR-RELATED"/>
    <property type="match status" value="1"/>
</dbReference>
<dbReference type="InterPro" id="IPR053880">
    <property type="entry name" value="GPR180-like_N"/>
</dbReference>
<feature type="chain" id="PRO_5046614420" description="Intimal thickness related receptor IRP domain-containing protein" evidence="7">
    <location>
        <begin position="19"/>
        <end position="314"/>
    </location>
</feature>
<keyword evidence="2 6" id="KW-0812">Transmembrane</keyword>
<organism evidence="10 11">
    <name type="scientific">Tetraparma gracilis</name>
    <dbReference type="NCBI Taxonomy" id="2962635"/>
    <lineage>
        <taxon>Eukaryota</taxon>
        <taxon>Sar</taxon>
        <taxon>Stramenopiles</taxon>
        <taxon>Ochrophyta</taxon>
        <taxon>Bolidophyceae</taxon>
        <taxon>Parmales</taxon>
        <taxon>Triparmaceae</taxon>
        <taxon>Tetraparma</taxon>
    </lineage>
</organism>
<evidence type="ECO:0000256" key="5">
    <source>
        <dbReference type="ARBA" id="ARBA00023180"/>
    </source>
</evidence>
<dbReference type="Pfam" id="PF10192">
    <property type="entry name" value="GPR180-TMEM145_TM"/>
    <property type="match status" value="1"/>
</dbReference>
<dbReference type="PANTHER" id="PTHR23252:SF24">
    <property type="entry name" value="TRANSMEMBRANE PROTEIN 145"/>
    <property type="match status" value="1"/>
</dbReference>
<dbReference type="InterPro" id="IPR047831">
    <property type="entry name" value="GPR180/TMEM145"/>
</dbReference>
<feature type="transmembrane region" description="Helical" evidence="6">
    <location>
        <begin position="275"/>
        <end position="298"/>
    </location>
</feature>
<feature type="signal peptide" evidence="7">
    <location>
        <begin position="1"/>
        <end position="18"/>
    </location>
</feature>
<keyword evidence="11" id="KW-1185">Reference proteome</keyword>